<gene>
    <name evidence="1" type="ORF">H8S47_05600</name>
</gene>
<protein>
    <submittedName>
        <fullName evidence="1">Uncharacterized protein</fullName>
    </submittedName>
</protein>
<dbReference type="EMBL" id="JACONT010000008">
    <property type="protein sequence ID" value="MBC3941160.1"/>
    <property type="molecule type" value="Genomic_DNA"/>
</dbReference>
<reference evidence="1 2" key="1">
    <citation type="submission" date="2020-08" db="EMBL/GenBank/DDBJ databases">
        <title>Putative novel bacterial strains isolated from necrotic wheat leaf tissues caused by Xanthomonas translucens.</title>
        <authorList>
            <person name="Tambong J.T."/>
        </authorList>
    </citation>
    <scope>NUCLEOTIDE SEQUENCE [LARGE SCALE GENOMIC DNA]</scope>
    <source>
        <strain evidence="2">DOAB 1063</strain>
    </source>
</reference>
<name>A0ABR7AL24_9SPHN</name>
<sequence>MATTLRHYPSISVTTPAIPNLPEEARWIGAAQSVNAWRKQFVQAFASAESAVSEALLGLSGIPGPGDHIRLRHLIRQRFQDLADALDASGPVAAEGVIAAFCLAAFRIHEPLRTVVGHGVFRIALIVATAGL</sequence>
<dbReference type="Proteomes" id="UP000597613">
    <property type="component" value="Unassembled WGS sequence"/>
</dbReference>
<proteinExistence type="predicted"/>
<accession>A0ABR7AL24</accession>
<comment type="caution">
    <text evidence="1">The sequence shown here is derived from an EMBL/GenBank/DDBJ whole genome shotgun (WGS) entry which is preliminary data.</text>
</comment>
<organism evidence="1 2">
    <name type="scientific">Sphingomonas albertensis</name>
    <dbReference type="NCBI Taxonomy" id="2762591"/>
    <lineage>
        <taxon>Bacteria</taxon>
        <taxon>Pseudomonadati</taxon>
        <taxon>Pseudomonadota</taxon>
        <taxon>Alphaproteobacteria</taxon>
        <taxon>Sphingomonadales</taxon>
        <taxon>Sphingomonadaceae</taxon>
        <taxon>Sphingomonas</taxon>
    </lineage>
</organism>
<keyword evidence="2" id="KW-1185">Reference proteome</keyword>
<dbReference type="RefSeq" id="WP_187502937.1">
    <property type="nucleotide sequence ID" value="NZ_CP162536.1"/>
</dbReference>
<evidence type="ECO:0000313" key="1">
    <source>
        <dbReference type="EMBL" id="MBC3941160.1"/>
    </source>
</evidence>
<evidence type="ECO:0000313" key="2">
    <source>
        <dbReference type="Proteomes" id="UP000597613"/>
    </source>
</evidence>